<comment type="caution">
    <text evidence="1">The sequence shown here is derived from an EMBL/GenBank/DDBJ whole genome shotgun (WGS) entry which is preliminary data.</text>
</comment>
<accession>A0ABT3H2U5</accession>
<dbReference type="EMBL" id="JAPDFL010000001">
    <property type="protein sequence ID" value="MCW1934083.1"/>
    <property type="molecule type" value="Genomic_DNA"/>
</dbReference>
<dbReference type="Proteomes" id="UP001208938">
    <property type="component" value="Unassembled WGS sequence"/>
</dbReference>
<organism evidence="1 2">
    <name type="scientific">Pararhodobacter zhoushanensis</name>
    <dbReference type="NCBI Taxonomy" id="2479545"/>
    <lineage>
        <taxon>Bacteria</taxon>
        <taxon>Pseudomonadati</taxon>
        <taxon>Pseudomonadota</taxon>
        <taxon>Alphaproteobacteria</taxon>
        <taxon>Rhodobacterales</taxon>
        <taxon>Paracoccaceae</taxon>
        <taxon>Pararhodobacter</taxon>
    </lineage>
</organism>
<dbReference type="RefSeq" id="WP_264506909.1">
    <property type="nucleotide sequence ID" value="NZ_JAPDFL010000001.1"/>
</dbReference>
<keyword evidence="2" id="KW-1185">Reference proteome</keyword>
<proteinExistence type="predicted"/>
<protein>
    <submittedName>
        <fullName evidence="1">Zinc ribbon-containing protein</fullName>
    </submittedName>
</protein>
<reference evidence="1 2" key="1">
    <citation type="submission" date="2022-10" db="EMBL/GenBank/DDBJ databases">
        <title>Pararhodobacter sp. nov., isolated from marine algae.</title>
        <authorList>
            <person name="Choi B.J."/>
            <person name="Kim J.M."/>
            <person name="Lee J.K."/>
            <person name="Choi D.G."/>
            <person name="Jeon C.O."/>
        </authorList>
    </citation>
    <scope>NUCLEOTIDE SEQUENCE [LARGE SCALE GENOMIC DNA]</scope>
    <source>
        <strain evidence="1 2">ZQ420</strain>
    </source>
</reference>
<gene>
    <name evidence="1" type="ORF">OKW52_17935</name>
</gene>
<sequence>MPEHLYPVRPHPSRPHRTLQDAANDGMLLDIRCNRCHRQVAYLALDLLKVCGPSHPLHVPPFGCGKCGSTEFVRLRTRIPSPEEYGRLAIRRPVKQVWKWRVGVLGE</sequence>
<evidence type="ECO:0000313" key="1">
    <source>
        <dbReference type="EMBL" id="MCW1934083.1"/>
    </source>
</evidence>
<evidence type="ECO:0000313" key="2">
    <source>
        <dbReference type="Proteomes" id="UP001208938"/>
    </source>
</evidence>
<name>A0ABT3H2U5_9RHOB</name>